<organism evidence="6 7">
    <name type="scientific">Naematelia encephala</name>
    <dbReference type="NCBI Taxonomy" id="71784"/>
    <lineage>
        <taxon>Eukaryota</taxon>
        <taxon>Fungi</taxon>
        <taxon>Dikarya</taxon>
        <taxon>Basidiomycota</taxon>
        <taxon>Agaricomycotina</taxon>
        <taxon>Tremellomycetes</taxon>
        <taxon>Tremellales</taxon>
        <taxon>Naemateliaceae</taxon>
        <taxon>Naematelia</taxon>
    </lineage>
</organism>
<dbReference type="InterPro" id="IPR058564">
    <property type="entry name" value="TPR_TRAPPC9_Trs120"/>
</dbReference>
<dbReference type="Pfam" id="PF26251">
    <property type="entry name" value="TPR_TRAPPC9-Trs120"/>
    <property type="match status" value="1"/>
</dbReference>
<feature type="compositionally biased region" description="Low complexity" evidence="3">
    <location>
        <begin position="223"/>
        <end position="234"/>
    </location>
</feature>
<evidence type="ECO:0000259" key="4">
    <source>
        <dbReference type="Pfam" id="PF08626"/>
    </source>
</evidence>
<dbReference type="STRING" id="71784.A0A1Y2BAC5"/>
<dbReference type="InterPro" id="IPR058563">
    <property type="entry name" value="Trs120_TRAPPC9_N"/>
</dbReference>
<evidence type="ECO:0000259" key="5">
    <source>
        <dbReference type="Pfam" id="PF26251"/>
    </source>
</evidence>
<proteinExistence type="predicted"/>
<reference evidence="6 7" key="1">
    <citation type="submission" date="2016-07" db="EMBL/GenBank/DDBJ databases">
        <title>Pervasive Adenine N6-methylation of Active Genes in Fungi.</title>
        <authorList>
            <consortium name="DOE Joint Genome Institute"/>
            <person name="Mondo S.J."/>
            <person name="Dannebaum R.O."/>
            <person name="Kuo R.C."/>
            <person name="Labutti K."/>
            <person name="Haridas S."/>
            <person name="Kuo A."/>
            <person name="Salamov A."/>
            <person name="Ahrendt S.R."/>
            <person name="Lipzen A."/>
            <person name="Sullivan W."/>
            <person name="Andreopoulos W.B."/>
            <person name="Clum A."/>
            <person name="Lindquist E."/>
            <person name="Daum C."/>
            <person name="Ramamoorthy G.K."/>
            <person name="Gryganskyi A."/>
            <person name="Culley D."/>
            <person name="Magnuson J.K."/>
            <person name="James T.Y."/>
            <person name="O'Malley M.A."/>
            <person name="Stajich J.E."/>
            <person name="Spatafora J.W."/>
            <person name="Visel A."/>
            <person name="Grigoriev I.V."/>
        </authorList>
    </citation>
    <scope>NUCLEOTIDE SEQUENCE [LARGE SCALE GENOMIC DNA]</scope>
    <source>
        <strain evidence="6 7">68-887.2</strain>
    </source>
</reference>
<comment type="subcellular location">
    <subcellularLocation>
        <location evidence="1">Golgi apparatus</location>
    </subcellularLocation>
</comment>
<gene>
    <name evidence="6" type="ORF">BCR39DRAFT_526584</name>
</gene>
<feature type="compositionally biased region" description="Low complexity" evidence="3">
    <location>
        <begin position="376"/>
        <end position="392"/>
    </location>
</feature>
<protein>
    <submittedName>
        <fullName evidence="6">Uncharacterized protein</fullName>
    </submittedName>
</protein>
<feature type="compositionally biased region" description="Polar residues" evidence="3">
    <location>
        <begin position="331"/>
        <end position="345"/>
    </location>
</feature>
<feature type="compositionally biased region" description="Low complexity" evidence="3">
    <location>
        <begin position="406"/>
        <end position="425"/>
    </location>
</feature>
<evidence type="ECO:0000256" key="1">
    <source>
        <dbReference type="ARBA" id="ARBA00004555"/>
    </source>
</evidence>
<dbReference type="InterPro" id="IPR013935">
    <property type="entry name" value="Trs120_TRAPPC9"/>
</dbReference>
<feature type="domain" description="Trs120/TRAPPC9 TPR region" evidence="5">
    <location>
        <begin position="581"/>
        <end position="867"/>
    </location>
</feature>
<dbReference type="PANTHER" id="PTHR21512:SF5">
    <property type="entry name" value="TRAFFICKING PROTEIN PARTICLE COMPLEX SUBUNIT 9"/>
    <property type="match status" value="1"/>
</dbReference>
<dbReference type="AlphaFoldDB" id="A0A1Y2BAC5"/>
<dbReference type="PANTHER" id="PTHR21512">
    <property type="entry name" value="TRAFFICKING PROTEIN PARTICLE COMPLEX SUBUNIT 9"/>
    <property type="match status" value="1"/>
</dbReference>
<feature type="region of interest" description="Disordered" evidence="3">
    <location>
        <begin position="138"/>
        <end position="191"/>
    </location>
</feature>
<dbReference type="GO" id="GO:0005802">
    <property type="term" value="C:trans-Golgi network"/>
    <property type="evidence" value="ECO:0007669"/>
    <property type="project" value="TreeGrafter"/>
</dbReference>
<evidence type="ECO:0000256" key="2">
    <source>
        <dbReference type="ARBA" id="ARBA00023034"/>
    </source>
</evidence>
<feature type="region of interest" description="Disordered" evidence="3">
    <location>
        <begin position="211"/>
        <end position="244"/>
    </location>
</feature>
<accession>A0A1Y2BAC5</accession>
<dbReference type="OrthoDB" id="27962at2759"/>
<feature type="compositionally biased region" description="Low complexity" evidence="3">
    <location>
        <begin position="299"/>
        <end position="324"/>
    </location>
</feature>
<comment type="caution">
    <text evidence="6">The sequence shown here is derived from an EMBL/GenBank/DDBJ whole genome shotgun (WGS) entry which is preliminary data.</text>
</comment>
<dbReference type="InParanoid" id="A0A1Y2BAC5"/>
<feature type="region of interest" description="Disordered" evidence="3">
    <location>
        <begin position="299"/>
        <end position="426"/>
    </location>
</feature>
<dbReference type="EMBL" id="MCFC01000015">
    <property type="protein sequence ID" value="ORY31417.1"/>
    <property type="molecule type" value="Genomic_DNA"/>
</dbReference>
<feature type="domain" description="Trs120/TRAPPC9 N-terminal" evidence="4">
    <location>
        <begin position="125"/>
        <end position="503"/>
    </location>
</feature>
<evidence type="ECO:0000313" key="7">
    <source>
        <dbReference type="Proteomes" id="UP000193986"/>
    </source>
</evidence>
<sequence>MSGPSLSPLADPASLAKIQILLVPVHTSSPGLSTLSESTFEYWTSRIRQHHVLRGDELWRPKPTPLGHARGIPGSDHPRTRFFPSGTGNSISRSASLNHVHLAYPSHPPARHLYPLSLLRMAAFPLVVIGIAADSEHGNGNIKGYSLDEDDDSGDIGDVKTPTAPTFQHEEIHQHHHPRHDPASAFDDTLSNLLPETSPFPLVKRLIMVPRHTPQSPSPGPSPSSSNSGTPGRTSKLDDQHSASGDLVVSHAPLEGADTWIGRILGEVVGQVLGELGELAVALETPSGLRTLSSTLLPSLTSTLPGLPDRPSTSSRSSTPTSELPSRRHTGTPSSTIPQSQSVESLNGMGITLTRALTPGGRPTSVGPPSLPPIQTTTVVSSSAPTPHSSSANPFRRSTAIHSPFSRTSSAASTSSNASATSSSTQVGSVAKYTSAPLAGVAGGRLLKLLGDMYLMAGMYGDAIRCFDEGAEKCRVVGDVLWEALAREGRAVAGIGEAWEGMDGSDNAQPFPTSPIPVEILNHFLSSLACLSRAPLPFPQTILSPSPQAASGSISFAPSSSKSAHLGTGEGLLAYLHTSLTLRIAHFQLLIWAAGGWGSVALSALMGHSLPRSFLSPLSEAESRDPVARRKHRRHTCMLSARSGLSRHSVFAHAELALSPHHRAMTKAEQLSVHVEAVWCARWLQLPRKEAHVTREVVKRVGSMIVEGREETRRSGINGFTRSKPSMPTKEAVSASIGLGIGMTGPAVPAVGVRRRESAEGNLAVISLFERSAAILGIDLLSFSTSLLPHVQKYMDKAPTSTDLNRFGWPELQVETMKEGIAIAEALPDHASVVRLCTAALKNLYGYLSPQSQGHLARMFPQALGVMRRRGMEFGGMMWWLPGRVVLSIEVAW</sequence>
<dbReference type="Pfam" id="PF08626">
    <property type="entry name" value="TRAPPC9-Trs120"/>
    <property type="match status" value="1"/>
</dbReference>
<keyword evidence="7" id="KW-1185">Reference proteome</keyword>
<keyword evidence="2" id="KW-0333">Golgi apparatus</keyword>
<evidence type="ECO:0000313" key="6">
    <source>
        <dbReference type="EMBL" id="ORY31417.1"/>
    </source>
</evidence>
<evidence type="ECO:0000256" key="3">
    <source>
        <dbReference type="SAM" id="MobiDB-lite"/>
    </source>
</evidence>
<name>A0A1Y2BAC5_9TREE</name>
<dbReference type="Proteomes" id="UP000193986">
    <property type="component" value="Unassembled WGS sequence"/>
</dbReference>